<dbReference type="EMBL" id="JAVDYF010000001">
    <property type="protein sequence ID" value="MDR7356005.1"/>
    <property type="molecule type" value="Genomic_DNA"/>
</dbReference>
<dbReference type="Gene3D" id="3.40.50.300">
    <property type="entry name" value="P-loop containing nucleotide triphosphate hydrolases"/>
    <property type="match status" value="1"/>
</dbReference>
<dbReference type="Pfam" id="PF01078">
    <property type="entry name" value="Mg_chelatase"/>
    <property type="match status" value="1"/>
</dbReference>
<evidence type="ECO:0000256" key="1">
    <source>
        <dbReference type="ARBA" id="ARBA00006354"/>
    </source>
</evidence>
<name>A0ABU2BBL3_9CORY</name>
<comment type="similarity">
    <text evidence="1">Belongs to the Mg-chelatase subunits D/I family. ComM subfamily.</text>
</comment>
<dbReference type="InterPro" id="IPR027417">
    <property type="entry name" value="P-loop_NTPase"/>
</dbReference>
<organism evidence="3 4">
    <name type="scientific">Corynebacterium felinum</name>
    <dbReference type="NCBI Taxonomy" id="131318"/>
    <lineage>
        <taxon>Bacteria</taxon>
        <taxon>Bacillati</taxon>
        <taxon>Actinomycetota</taxon>
        <taxon>Actinomycetes</taxon>
        <taxon>Mycobacteriales</taxon>
        <taxon>Corynebacteriaceae</taxon>
        <taxon>Corynebacterium</taxon>
    </lineage>
</organism>
<dbReference type="NCBIfam" id="TIGR00368">
    <property type="entry name" value="YifB family Mg chelatase-like AAA ATPase"/>
    <property type="match status" value="1"/>
</dbReference>
<evidence type="ECO:0000313" key="3">
    <source>
        <dbReference type="EMBL" id="MDR7356005.1"/>
    </source>
</evidence>
<dbReference type="PANTHER" id="PTHR32039:SF7">
    <property type="entry name" value="COMPETENCE PROTEIN COMM"/>
    <property type="match status" value="1"/>
</dbReference>
<evidence type="ECO:0000313" key="4">
    <source>
        <dbReference type="Proteomes" id="UP001183619"/>
    </source>
</evidence>
<accession>A0ABU2BBL3</accession>
<protein>
    <submittedName>
        <fullName evidence="3">Magnesium chelatase family protein</fullName>
    </submittedName>
</protein>
<feature type="domain" description="AAA+ ATPase" evidence="2">
    <location>
        <begin position="214"/>
        <end position="353"/>
    </location>
</feature>
<dbReference type="Pfam" id="PF13541">
    <property type="entry name" value="ChlI"/>
    <property type="match status" value="1"/>
</dbReference>
<keyword evidence="4" id="KW-1185">Reference proteome</keyword>
<dbReference type="InterPro" id="IPR003593">
    <property type="entry name" value="AAA+_ATPase"/>
</dbReference>
<dbReference type="InterPro" id="IPR014721">
    <property type="entry name" value="Ribsml_uS5_D2-typ_fold_subgr"/>
</dbReference>
<comment type="caution">
    <text evidence="3">The sequence shown here is derived from an EMBL/GenBank/DDBJ whole genome shotgun (WGS) entry which is preliminary data.</text>
</comment>
<dbReference type="InterPro" id="IPR004482">
    <property type="entry name" value="Mg_chelat-rel"/>
</dbReference>
<dbReference type="SUPFAM" id="SSF52540">
    <property type="entry name" value="P-loop containing nucleoside triphosphate hydrolases"/>
    <property type="match status" value="1"/>
</dbReference>
<gene>
    <name evidence="3" type="ORF">J2S37_002543</name>
</gene>
<dbReference type="RefSeq" id="WP_277103534.1">
    <property type="nucleotide sequence ID" value="NZ_BAAAJS010000069.1"/>
</dbReference>
<dbReference type="InterPro" id="IPR020568">
    <property type="entry name" value="Ribosomal_Su5_D2-typ_SF"/>
</dbReference>
<dbReference type="InterPro" id="IPR025158">
    <property type="entry name" value="Mg_chelat-rel_C"/>
</dbReference>
<dbReference type="SUPFAM" id="SSF54211">
    <property type="entry name" value="Ribosomal protein S5 domain 2-like"/>
    <property type="match status" value="1"/>
</dbReference>
<dbReference type="SMART" id="SM00382">
    <property type="entry name" value="AAA"/>
    <property type="match status" value="1"/>
</dbReference>
<reference evidence="3 4" key="1">
    <citation type="submission" date="2023-07" db="EMBL/GenBank/DDBJ databases">
        <title>Sequencing the genomes of 1000 actinobacteria strains.</title>
        <authorList>
            <person name="Klenk H.-P."/>
        </authorList>
    </citation>
    <scope>NUCLEOTIDE SEQUENCE [LARGE SCALE GENOMIC DNA]</scope>
    <source>
        <strain evidence="3 4">DSM 44508</strain>
    </source>
</reference>
<dbReference type="Proteomes" id="UP001183619">
    <property type="component" value="Unassembled WGS sequence"/>
</dbReference>
<dbReference type="Pfam" id="PF13335">
    <property type="entry name" value="Mg_chelatase_C"/>
    <property type="match status" value="1"/>
</dbReference>
<evidence type="ECO:0000259" key="2">
    <source>
        <dbReference type="SMART" id="SM00382"/>
    </source>
</evidence>
<sequence length="510" mass="54075">MALAKTLSVAFEGVSATLVHVEANIGPGLPGTYIVGMASAAVTEAKDRIKTAAHNSGLDWPKTKVIVSLVPGNLPKSGTHFDLAIAVAILCAATTNARIIDSVKNILFLGEIGLDGQLREVPGVLAALLEAGNHNVTAVVVPPGNAAEAALAAGVDVFVATSVEEVMEWINGDRILERPQALSAEQHANTRRIDMDQIAGQEHAKFAAEVAAAGGHNLFLIGPRGSGKSMIAERIPTLLPQLNQRERIETTVVHSIAGRSDKHHPNQPPFVAPHHSISPAGLLGGGSGNPKPGAVSLAHNGVLFLDEVSEIPARVLDVLRIPMEQGSVRLVRNQRTVEFPTRFLLVLAANPCRCAAEEPSACSCPASVRANYLNNISGPLKDRIDIFAHTHARGGLSTAAGESSATIAQRVAHARDRARHRWRTGGYGDITTAAMDPCEVRKRYPADAEGMAMLEYFLASGDITQRGVDRALKLAWTLCDLEDLTTPTVDHVARAVELRSAAWPEVTHAA</sequence>
<proteinExistence type="inferred from homology"/>
<dbReference type="InterPro" id="IPR045006">
    <property type="entry name" value="CHLI-like"/>
</dbReference>
<dbReference type="InterPro" id="IPR000523">
    <property type="entry name" value="Mg_chelatse_chII-like_cat_dom"/>
</dbReference>
<dbReference type="PANTHER" id="PTHR32039">
    <property type="entry name" value="MAGNESIUM-CHELATASE SUBUNIT CHLI"/>
    <property type="match status" value="1"/>
</dbReference>
<dbReference type="Gene3D" id="3.30.230.10">
    <property type="match status" value="1"/>
</dbReference>